<dbReference type="PANTHER" id="PTHR48085">
    <property type="entry name" value="CADMIUM/ZINC-TRANSPORTING ATPASE HMA2-RELATED"/>
    <property type="match status" value="1"/>
</dbReference>
<dbReference type="Proteomes" id="UP000008467">
    <property type="component" value="Chromosome"/>
</dbReference>
<feature type="transmembrane region" description="Helical" evidence="13">
    <location>
        <begin position="361"/>
        <end position="383"/>
    </location>
</feature>
<feature type="domain" description="HMA" evidence="14">
    <location>
        <begin position="1"/>
        <end position="70"/>
    </location>
</feature>
<feature type="transmembrane region" description="Helical" evidence="13">
    <location>
        <begin position="196"/>
        <end position="221"/>
    </location>
</feature>
<dbReference type="InterPro" id="IPR027256">
    <property type="entry name" value="P-typ_ATPase_IB"/>
</dbReference>
<keyword evidence="4 13" id="KW-0812">Transmembrane</keyword>
<dbReference type="GO" id="GO:0005886">
    <property type="term" value="C:plasma membrane"/>
    <property type="evidence" value="ECO:0007669"/>
    <property type="project" value="UniProtKB-SubCell"/>
</dbReference>
<evidence type="ECO:0000313" key="15">
    <source>
        <dbReference type="EMBL" id="ADZ85355.1"/>
    </source>
</evidence>
<dbReference type="NCBIfam" id="TIGR01494">
    <property type="entry name" value="ATPase_P-type"/>
    <property type="match status" value="1"/>
</dbReference>
<dbReference type="NCBIfam" id="TIGR01512">
    <property type="entry name" value="ATPase-IB2_Cd"/>
    <property type="match status" value="1"/>
</dbReference>
<evidence type="ECO:0000256" key="7">
    <source>
        <dbReference type="ARBA" id="ARBA00022840"/>
    </source>
</evidence>
<reference evidence="15 16" key="1">
    <citation type="journal article" date="2011" name="J. Bacteriol.">
        <title>Complete genome sequence of the cellulose-degrading bacterium Cellulosilyticum lentocellum.</title>
        <authorList>
            <consortium name="US DOE Joint Genome Institute"/>
            <person name="Miller D.A."/>
            <person name="Suen G."/>
            <person name="Bruce D."/>
            <person name="Copeland A."/>
            <person name="Cheng J.F."/>
            <person name="Detter C."/>
            <person name="Goodwin L.A."/>
            <person name="Han C.S."/>
            <person name="Hauser L.J."/>
            <person name="Land M.L."/>
            <person name="Lapidus A."/>
            <person name="Lucas S."/>
            <person name="Meincke L."/>
            <person name="Pitluck S."/>
            <person name="Tapia R."/>
            <person name="Teshima H."/>
            <person name="Woyke T."/>
            <person name="Fox B.G."/>
            <person name="Angert E.R."/>
            <person name="Currie C.R."/>
        </authorList>
    </citation>
    <scope>NUCLEOTIDE SEQUENCE [LARGE SCALE GENOMIC DNA]</scope>
    <source>
        <strain evidence="16">ATCC 49066 / DSM 5427 / NCIMB 11756 / RHM5</strain>
    </source>
</reference>
<dbReference type="EMBL" id="CP002582">
    <property type="protein sequence ID" value="ADZ85355.1"/>
    <property type="molecule type" value="Genomic_DNA"/>
</dbReference>
<dbReference type="AlphaFoldDB" id="F2JH15"/>
<dbReference type="eggNOG" id="COG2217">
    <property type="taxonomic scope" value="Bacteria"/>
</dbReference>
<dbReference type="EC" id="7.2.2.21" evidence="11"/>
<dbReference type="Gene3D" id="3.40.50.1000">
    <property type="entry name" value="HAD superfamily/HAD-like"/>
    <property type="match status" value="1"/>
</dbReference>
<dbReference type="PRINTS" id="PR00119">
    <property type="entry name" value="CATATPASE"/>
</dbReference>
<keyword evidence="9 13" id="KW-1133">Transmembrane helix</keyword>
<dbReference type="Gene3D" id="3.40.1110.10">
    <property type="entry name" value="Calcium-transporting ATPase, cytoplasmic domain N"/>
    <property type="match status" value="1"/>
</dbReference>
<dbReference type="Pfam" id="PF00403">
    <property type="entry name" value="HMA"/>
    <property type="match status" value="1"/>
</dbReference>
<sequence length="751" mass="81411">MKYIFRIENLDCANCGNKIEVRLNKEPYIKEAILNFMLKKLTIHVKEEEAEHYPEEKLRKDVEKLADEIEKGIKILSVVDEEEVYIAPPHEDCHCDVHDHEGSCECHTHNNEGGLSRNGQKLTSVPKDKRDNAIKSFLESEKLEPTLLIVSIILLAIGAVLDQSILLIIAYICVGYDVVINAAKNFVKGKMLDENFLMTIATIAAFAIGEYPEAVAVMVFYKIGEYLQGKAVNYSRKEIEKAMDIRPSFARVIRNGKEQVVSPEAVLKGEIIEVRAGEKLPLDGVVIEGTSTLDTSMLTGEALPVVAQLGSKVLSGSINKEGVIKVEVTTSFKNSTVSKILELIENASSKKSKSENFITKFARWYTPIVVGLAVLTAIVPSLITGNWQHWVYSSIIFLVISCPCALVVSVPLGFFAGIGAAAQVGVLVKGSNYLEELNTIDTVVFDKTGTITKGEFGVSQIIAQGMAKEELLALAARIEAKSNHPIAKSIVSAYGNLKVEEIIGEYKEISGEGIVVNQGDSVLLAGNEKLMAHYQIDYKQEEEIGSHVYVARDGQYLGCIVVADQIKADSKAAIAKLKAGGIKKVIMLTGDKKENAYKIGNEVGIDTVHAELLPQDKVTKLEEALKGGKVTFVGDGINDAPVLARADVGIAMGGVGSDAAIEASDIVLMTDELSSIADVMSIAKRTRKIVTQNIVFALGVKVIVLVLGILGIANMWLAIFADVGVSLLAVINSIRVLGKNVGYALRMVRGK</sequence>
<keyword evidence="10 13" id="KW-0472">Membrane</keyword>
<feature type="transmembrane region" description="Helical" evidence="13">
    <location>
        <begin position="694"/>
        <end position="713"/>
    </location>
</feature>
<dbReference type="CDD" id="cd00371">
    <property type="entry name" value="HMA"/>
    <property type="match status" value="1"/>
</dbReference>
<gene>
    <name evidence="15" type="ordered locus">Clole_3672</name>
</gene>
<evidence type="ECO:0000256" key="3">
    <source>
        <dbReference type="ARBA" id="ARBA00022539"/>
    </source>
</evidence>
<keyword evidence="13" id="KW-1003">Cell membrane</keyword>
<dbReference type="GO" id="GO:0016887">
    <property type="term" value="F:ATP hydrolysis activity"/>
    <property type="evidence" value="ECO:0007669"/>
    <property type="project" value="InterPro"/>
</dbReference>
<dbReference type="InterPro" id="IPR023299">
    <property type="entry name" value="ATPase_P-typ_cyto_dom_N"/>
</dbReference>
<keyword evidence="15" id="KW-0378">Hydrolase</keyword>
<dbReference type="Gene3D" id="2.70.150.10">
    <property type="entry name" value="Calcium-transporting ATPase, cytoplasmic transduction domain A"/>
    <property type="match status" value="1"/>
</dbReference>
<dbReference type="PRINTS" id="PR00941">
    <property type="entry name" value="CDATPASE"/>
</dbReference>
<dbReference type="GO" id="GO:0005524">
    <property type="term" value="F:ATP binding"/>
    <property type="evidence" value="ECO:0007669"/>
    <property type="project" value="UniProtKB-UniRule"/>
</dbReference>
<keyword evidence="5 13" id="KW-0479">Metal-binding</keyword>
<comment type="catalytic activity">
    <reaction evidence="12">
        <text>Cd(2+)(in) + ATP + H2O = Cd(2+)(out) + ADP + phosphate + H(+)</text>
        <dbReference type="Rhea" id="RHEA:12132"/>
        <dbReference type="ChEBI" id="CHEBI:15377"/>
        <dbReference type="ChEBI" id="CHEBI:15378"/>
        <dbReference type="ChEBI" id="CHEBI:30616"/>
        <dbReference type="ChEBI" id="CHEBI:43474"/>
        <dbReference type="ChEBI" id="CHEBI:48775"/>
        <dbReference type="ChEBI" id="CHEBI:456216"/>
        <dbReference type="EC" id="7.2.2.21"/>
    </reaction>
</comment>
<dbReference type="InterPro" id="IPR006121">
    <property type="entry name" value="HMA_dom"/>
</dbReference>
<evidence type="ECO:0000256" key="11">
    <source>
        <dbReference type="ARBA" id="ARBA00039103"/>
    </source>
</evidence>
<evidence type="ECO:0000256" key="9">
    <source>
        <dbReference type="ARBA" id="ARBA00022989"/>
    </source>
</evidence>
<evidence type="ECO:0000256" key="12">
    <source>
        <dbReference type="ARBA" id="ARBA00049338"/>
    </source>
</evidence>
<dbReference type="Pfam" id="PF00702">
    <property type="entry name" value="Hydrolase"/>
    <property type="match status" value="1"/>
</dbReference>
<dbReference type="InterPro" id="IPR018303">
    <property type="entry name" value="ATPase_P-typ_P_site"/>
</dbReference>
<evidence type="ECO:0000256" key="1">
    <source>
        <dbReference type="ARBA" id="ARBA00004651"/>
    </source>
</evidence>
<dbReference type="InterPro" id="IPR051014">
    <property type="entry name" value="Cation_Transport_ATPase_IB"/>
</dbReference>
<dbReference type="KEGG" id="cle:Clole_3672"/>
<keyword evidence="7 13" id="KW-0067">ATP-binding</keyword>
<keyword evidence="6 13" id="KW-0547">Nucleotide-binding</keyword>
<dbReference type="InterPro" id="IPR036412">
    <property type="entry name" value="HAD-like_sf"/>
</dbReference>
<name>F2JH15_CELLD</name>
<dbReference type="GO" id="GO:0008551">
    <property type="term" value="F:P-type cadmium transporter activity"/>
    <property type="evidence" value="ECO:0007669"/>
    <property type="project" value="UniProtKB-EC"/>
</dbReference>
<dbReference type="Gene3D" id="3.30.70.100">
    <property type="match status" value="1"/>
</dbReference>
<dbReference type="SFLD" id="SFLDS00003">
    <property type="entry name" value="Haloacid_Dehalogenase"/>
    <property type="match status" value="1"/>
</dbReference>
<dbReference type="STRING" id="642492.Clole_3672"/>
<evidence type="ECO:0000256" key="6">
    <source>
        <dbReference type="ARBA" id="ARBA00022741"/>
    </source>
</evidence>
<dbReference type="NCBIfam" id="TIGR01525">
    <property type="entry name" value="ATPase-IB_hvy"/>
    <property type="match status" value="1"/>
</dbReference>
<evidence type="ECO:0000313" key="16">
    <source>
        <dbReference type="Proteomes" id="UP000008467"/>
    </source>
</evidence>
<dbReference type="SFLD" id="SFLDG00002">
    <property type="entry name" value="C1.7:_P-type_atpase_like"/>
    <property type="match status" value="1"/>
</dbReference>
<dbReference type="PROSITE" id="PS00154">
    <property type="entry name" value="ATPASE_E1_E2"/>
    <property type="match status" value="1"/>
</dbReference>
<protein>
    <recommendedName>
        <fullName evidence="11">Cd(2+)-exporting ATPase</fullName>
        <ecNumber evidence="11">7.2.2.21</ecNumber>
    </recommendedName>
</protein>
<keyword evidence="3" id="KW-0104">Cadmium</keyword>
<dbReference type="HOGENOM" id="CLU_001771_6_2_9"/>
<dbReference type="SUPFAM" id="SSF56784">
    <property type="entry name" value="HAD-like"/>
    <property type="match status" value="1"/>
</dbReference>
<evidence type="ECO:0000256" key="4">
    <source>
        <dbReference type="ARBA" id="ARBA00022692"/>
    </source>
</evidence>
<accession>F2JH15</accession>
<dbReference type="SUPFAM" id="SSF81665">
    <property type="entry name" value="Calcium ATPase, transmembrane domain M"/>
    <property type="match status" value="1"/>
</dbReference>
<evidence type="ECO:0000256" key="2">
    <source>
        <dbReference type="ARBA" id="ARBA00006024"/>
    </source>
</evidence>
<dbReference type="InterPro" id="IPR001757">
    <property type="entry name" value="P_typ_ATPase"/>
</dbReference>
<dbReference type="InterPro" id="IPR036163">
    <property type="entry name" value="HMA_dom_sf"/>
</dbReference>
<dbReference type="Pfam" id="PF00122">
    <property type="entry name" value="E1-E2_ATPase"/>
    <property type="match status" value="1"/>
</dbReference>
<evidence type="ECO:0000256" key="10">
    <source>
        <dbReference type="ARBA" id="ARBA00023136"/>
    </source>
</evidence>
<dbReference type="PROSITE" id="PS50846">
    <property type="entry name" value="HMA_2"/>
    <property type="match status" value="1"/>
</dbReference>
<dbReference type="GO" id="GO:0046872">
    <property type="term" value="F:metal ion binding"/>
    <property type="evidence" value="ECO:0007669"/>
    <property type="project" value="UniProtKB-KW"/>
</dbReference>
<dbReference type="InterPro" id="IPR008250">
    <property type="entry name" value="ATPase_P-typ_transduc_dom_A_sf"/>
</dbReference>
<dbReference type="InterPro" id="IPR059000">
    <property type="entry name" value="ATPase_P-type_domA"/>
</dbReference>
<dbReference type="InterPro" id="IPR044492">
    <property type="entry name" value="P_typ_ATPase_HD_dom"/>
</dbReference>
<keyword evidence="8" id="KW-1278">Translocase</keyword>
<proteinExistence type="inferred from homology"/>
<comment type="similarity">
    <text evidence="2 13">Belongs to the cation transport ATPase (P-type) (TC 3.A.3) family. Type IB subfamily.</text>
</comment>
<keyword evidence="16" id="KW-1185">Reference proteome</keyword>
<dbReference type="SUPFAM" id="SSF81653">
    <property type="entry name" value="Calcium ATPase, transduction domain A"/>
    <property type="match status" value="1"/>
</dbReference>
<evidence type="ECO:0000256" key="8">
    <source>
        <dbReference type="ARBA" id="ARBA00022967"/>
    </source>
</evidence>
<feature type="transmembrane region" description="Helical" evidence="13">
    <location>
        <begin position="395"/>
        <end position="428"/>
    </location>
</feature>
<dbReference type="SUPFAM" id="SSF55008">
    <property type="entry name" value="HMA, heavy metal-associated domain"/>
    <property type="match status" value="1"/>
</dbReference>
<comment type="subcellular location">
    <subcellularLocation>
        <location evidence="1">Cell membrane</location>
        <topology evidence="1">Multi-pass membrane protein</topology>
    </subcellularLocation>
</comment>
<feature type="transmembrane region" description="Helical" evidence="13">
    <location>
        <begin position="719"/>
        <end position="737"/>
    </location>
</feature>
<dbReference type="RefSeq" id="WP_013658631.1">
    <property type="nucleotide sequence ID" value="NC_015275.1"/>
</dbReference>
<evidence type="ECO:0000259" key="14">
    <source>
        <dbReference type="PROSITE" id="PS50846"/>
    </source>
</evidence>
<evidence type="ECO:0000256" key="5">
    <source>
        <dbReference type="ARBA" id="ARBA00022723"/>
    </source>
</evidence>
<dbReference type="InterPro" id="IPR023298">
    <property type="entry name" value="ATPase_P-typ_TM_dom_sf"/>
</dbReference>
<dbReference type="InterPro" id="IPR023214">
    <property type="entry name" value="HAD_sf"/>
</dbReference>
<dbReference type="FunFam" id="2.70.150.10:FF:000002">
    <property type="entry name" value="Copper-transporting ATPase 1, putative"/>
    <property type="match status" value="1"/>
</dbReference>
<feature type="transmembrane region" description="Helical" evidence="13">
    <location>
        <begin position="147"/>
        <end position="172"/>
    </location>
</feature>
<organism evidence="15 16">
    <name type="scientific">Cellulosilyticum lentocellum (strain ATCC 49066 / DSM 5427 / NCIMB 11756 / RHM5)</name>
    <name type="common">Clostridium lentocellum</name>
    <dbReference type="NCBI Taxonomy" id="642492"/>
    <lineage>
        <taxon>Bacteria</taxon>
        <taxon>Bacillati</taxon>
        <taxon>Bacillota</taxon>
        <taxon>Clostridia</taxon>
        <taxon>Lachnospirales</taxon>
        <taxon>Cellulosilyticaceae</taxon>
        <taxon>Cellulosilyticum</taxon>
    </lineage>
</organism>
<evidence type="ECO:0000256" key="13">
    <source>
        <dbReference type="RuleBase" id="RU362081"/>
    </source>
</evidence>
<dbReference type="SFLD" id="SFLDF00027">
    <property type="entry name" value="p-type_atpase"/>
    <property type="match status" value="1"/>
</dbReference>
<dbReference type="PANTHER" id="PTHR48085:SF5">
    <property type="entry name" value="CADMIUM_ZINC-TRANSPORTING ATPASE HMA4-RELATED"/>
    <property type="match status" value="1"/>
</dbReference>